<feature type="domain" description="Casparian strip membrane protein" evidence="9">
    <location>
        <begin position="12"/>
        <end position="154"/>
    </location>
</feature>
<evidence type="ECO:0000256" key="7">
    <source>
        <dbReference type="ARBA" id="ARBA00023136"/>
    </source>
</evidence>
<feature type="transmembrane region" description="Helical" evidence="8">
    <location>
        <begin position="145"/>
        <end position="169"/>
    </location>
</feature>
<comment type="caution">
    <text evidence="8">Lacks conserved residue(s) required for the propagation of feature annotation.</text>
</comment>
<evidence type="ECO:0000313" key="10">
    <source>
        <dbReference type="EMBL" id="KAH9299784.1"/>
    </source>
</evidence>
<dbReference type="Proteomes" id="UP000824469">
    <property type="component" value="Unassembled WGS sequence"/>
</dbReference>
<dbReference type="AlphaFoldDB" id="A0AA38FBF6"/>
<evidence type="ECO:0000259" key="9">
    <source>
        <dbReference type="Pfam" id="PF04535"/>
    </source>
</evidence>
<evidence type="ECO:0000256" key="2">
    <source>
        <dbReference type="ARBA" id="ARBA00007651"/>
    </source>
</evidence>
<dbReference type="NCBIfam" id="TIGR01569">
    <property type="entry name" value="A_tha_TIGR01569"/>
    <property type="match status" value="1"/>
</dbReference>
<evidence type="ECO:0000256" key="6">
    <source>
        <dbReference type="ARBA" id="ARBA00022989"/>
    </source>
</evidence>
<sequence>MARMAKSAKNYAMVSLIMRILAAILLALSITLLVTNTTKFVDGNGEINTATFKDVYAFRYLLVGSAIGLAYNVLQLVPAIFLIVTRKFLLPNPFGLYFNFIADQVIGYLLASSGSAALAVAMEFKRFSNENGVKEFDRFFLKAEASAALTLVATLGMIVLSIISARFLFKD</sequence>
<comment type="subcellular location">
    <subcellularLocation>
        <location evidence="1 8">Cell membrane</location>
        <topology evidence="1 8">Multi-pass membrane protein</topology>
    </subcellularLocation>
</comment>
<dbReference type="PANTHER" id="PTHR33573">
    <property type="entry name" value="CASP-LIKE PROTEIN 4A4"/>
    <property type="match status" value="1"/>
</dbReference>
<evidence type="ECO:0000256" key="1">
    <source>
        <dbReference type="ARBA" id="ARBA00004651"/>
    </source>
</evidence>
<keyword evidence="4 8" id="KW-1003">Cell membrane</keyword>
<name>A0AA38FBF6_TAXCH</name>
<dbReference type="InterPro" id="IPR006459">
    <property type="entry name" value="CASP/CASPL"/>
</dbReference>
<evidence type="ECO:0000256" key="4">
    <source>
        <dbReference type="ARBA" id="ARBA00022475"/>
    </source>
</evidence>
<comment type="similarity">
    <text evidence="2 8">Belongs to the Casparian strip membrane proteins (CASP) family.</text>
</comment>
<keyword evidence="6 8" id="KW-1133">Transmembrane helix</keyword>
<organism evidence="10 11">
    <name type="scientific">Taxus chinensis</name>
    <name type="common">Chinese yew</name>
    <name type="synonym">Taxus wallichiana var. chinensis</name>
    <dbReference type="NCBI Taxonomy" id="29808"/>
    <lineage>
        <taxon>Eukaryota</taxon>
        <taxon>Viridiplantae</taxon>
        <taxon>Streptophyta</taxon>
        <taxon>Embryophyta</taxon>
        <taxon>Tracheophyta</taxon>
        <taxon>Spermatophyta</taxon>
        <taxon>Pinopsida</taxon>
        <taxon>Pinidae</taxon>
        <taxon>Conifers II</taxon>
        <taxon>Cupressales</taxon>
        <taxon>Taxaceae</taxon>
        <taxon>Taxus</taxon>
    </lineage>
</organism>
<feature type="transmembrane region" description="Helical" evidence="8">
    <location>
        <begin position="105"/>
        <end position="125"/>
    </location>
</feature>
<protein>
    <recommendedName>
        <fullName evidence="8">CASP-like protein</fullName>
    </recommendedName>
</protein>
<keyword evidence="7 8" id="KW-0472">Membrane</keyword>
<gene>
    <name evidence="10" type="ORF">KI387_031466</name>
</gene>
<comment type="caution">
    <text evidence="10">The sequence shown here is derived from an EMBL/GenBank/DDBJ whole genome shotgun (WGS) entry which is preliminary data.</text>
</comment>
<dbReference type="GO" id="GO:0005886">
    <property type="term" value="C:plasma membrane"/>
    <property type="evidence" value="ECO:0007669"/>
    <property type="project" value="UniProtKB-SubCell"/>
</dbReference>
<dbReference type="InterPro" id="IPR006702">
    <property type="entry name" value="CASP_dom"/>
</dbReference>
<keyword evidence="11" id="KW-1185">Reference proteome</keyword>
<feature type="transmembrane region" description="Helical" evidence="8">
    <location>
        <begin position="61"/>
        <end position="84"/>
    </location>
</feature>
<dbReference type="PANTHER" id="PTHR33573:SF17">
    <property type="entry name" value="CASP-LIKE PROTEIN 4D1"/>
    <property type="match status" value="1"/>
</dbReference>
<accession>A0AA38FBF6</accession>
<reference evidence="10 11" key="1">
    <citation type="journal article" date="2021" name="Nat. Plants">
        <title>The Taxus genome provides insights into paclitaxel biosynthesis.</title>
        <authorList>
            <person name="Xiong X."/>
            <person name="Gou J."/>
            <person name="Liao Q."/>
            <person name="Li Y."/>
            <person name="Zhou Q."/>
            <person name="Bi G."/>
            <person name="Li C."/>
            <person name="Du R."/>
            <person name="Wang X."/>
            <person name="Sun T."/>
            <person name="Guo L."/>
            <person name="Liang H."/>
            <person name="Lu P."/>
            <person name="Wu Y."/>
            <person name="Zhang Z."/>
            <person name="Ro D.K."/>
            <person name="Shang Y."/>
            <person name="Huang S."/>
            <person name="Yan J."/>
        </authorList>
    </citation>
    <scope>NUCLEOTIDE SEQUENCE [LARGE SCALE GENOMIC DNA]</scope>
    <source>
        <strain evidence="10">Ta-2019</strain>
    </source>
</reference>
<comment type="subunit">
    <text evidence="3 8">Homodimer and heterodimers.</text>
</comment>
<dbReference type="EMBL" id="JAHRHJ020000010">
    <property type="protein sequence ID" value="KAH9299784.1"/>
    <property type="molecule type" value="Genomic_DNA"/>
</dbReference>
<evidence type="ECO:0000256" key="5">
    <source>
        <dbReference type="ARBA" id="ARBA00022692"/>
    </source>
</evidence>
<evidence type="ECO:0000256" key="8">
    <source>
        <dbReference type="RuleBase" id="RU361233"/>
    </source>
</evidence>
<dbReference type="Pfam" id="PF04535">
    <property type="entry name" value="CASP_dom"/>
    <property type="match status" value="1"/>
</dbReference>
<evidence type="ECO:0000313" key="11">
    <source>
        <dbReference type="Proteomes" id="UP000824469"/>
    </source>
</evidence>
<proteinExistence type="inferred from homology"/>
<evidence type="ECO:0000256" key="3">
    <source>
        <dbReference type="ARBA" id="ARBA00011489"/>
    </source>
</evidence>
<dbReference type="OMA" id="DPPNITF"/>
<keyword evidence="5 8" id="KW-0812">Transmembrane</keyword>